<dbReference type="Proteomes" id="UP001428341">
    <property type="component" value="Unassembled WGS sequence"/>
</dbReference>
<protein>
    <submittedName>
        <fullName evidence="1">Uncharacterized protein</fullName>
    </submittedName>
</protein>
<sequence>MIEHEVKSILCGIWSWDWKRARPKASTFEKPHHYHYCCGQNVTKRDIAYSGLWPTDREDQSTIKVLDLVDDGVDF</sequence>
<gene>
    <name evidence="1" type="ORF">WN944_013680</name>
</gene>
<accession>A0AAP0MAQ6</accession>
<dbReference type="AlphaFoldDB" id="A0AAP0MAQ6"/>
<organism evidence="1 2">
    <name type="scientific">Citrus x changshan-huyou</name>
    <dbReference type="NCBI Taxonomy" id="2935761"/>
    <lineage>
        <taxon>Eukaryota</taxon>
        <taxon>Viridiplantae</taxon>
        <taxon>Streptophyta</taxon>
        <taxon>Embryophyta</taxon>
        <taxon>Tracheophyta</taxon>
        <taxon>Spermatophyta</taxon>
        <taxon>Magnoliopsida</taxon>
        <taxon>eudicotyledons</taxon>
        <taxon>Gunneridae</taxon>
        <taxon>Pentapetalae</taxon>
        <taxon>rosids</taxon>
        <taxon>malvids</taxon>
        <taxon>Sapindales</taxon>
        <taxon>Rutaceae</taxon>
        <taxon>Aurantioideae</taxon>
        <taxon>Citrus</taxon>
    </lineage>
</organism>
<proteinExistence type="predicted"/>
<evidence type="ECO:0000313" key="1">
    <source>
        <dbReference type="EMBL" id="KAK9198495.1"/>
    </source>
</evidence>
<keyword evidence="2" id="KW-1185">Reference proteome</keyword>
<dbReference type="EMBL" id="JBCGBO010000005">
    <property type="protein sequence ID" value="KAK9198495.1"/>
    <property type="molecule type" value="Genomic_DNA"/>
</dbReference>
<evidence type="ECO:0000313" key="2">
    <source>
        <dbReference type="Proteomes" id="UP001428341"/>
    </source>
</evidence>
<reference evidence="1 2" key="1">
    <citation type="submission" date="2024-05" db="EMBL/GenBank/DDBJ databases">
        <title>Haplotype-resolved chromosome-level genome assembly of Huyou (Citrus changshanensis).</title>
        <authorList>
            <person name="Miao C."/>
            <person name="Chen W."/>
            <person name="Wu Y."/>
            <person name="Wang L."/>
            <person name="Zhao S."/>
            <person name="Grierson D."/>
            <person name="Xu C."/>
            <person name="Chen K."/>
        </authorList>
    </citation>
    <scope>NUCLEOTIDE SEQUENCE [LARGE SCALE GENOMIC DNA]</scope>
    <source>
        <strain evidence="1">01-14</strain>
        <tissue evidence="1">Leaf</tissue>
    </source>
</reference>
<name>A0AAP0MAQ6_9ROSI</name>
<comment type="caution">
    <text evidence="1">The sequence shown here is derived from an EMBL/GenBank/DDBJ whole genome shotgun (WGS) entry which is preliminary data.</text>
</comment>